<dbReference type="OrthoDB" id="3424160at2"/>
<comment type="caution">
    <text evidence="1">The sequence shown here is derived from an EMBL/GenBank/DDBJ whole genome shotgun (WGS) entry which is preliminary data.</text>
</comment>
<sequence>MFLKAAINGGCTHEDHPGSPTTPEAIAEQTKLAIEAGADVVHFHVRDDEGGQSIDPDRLDSVLGAIRAIAPHACVGTTTGLWTVQGGHVERLEAVRSWRSLPDFASVAFCEEGAEETAQLVVSRGMTLESAVWSIDDVPALLRSSVLDQNVRVLIEPLAEDPDVAVEACREMAAALRAGGVRAPLLYHGDEATVWPVLRAAAEDGAQIRIGFEDGIELPDGCTATDNAELIRAAISEYQTYRAEEPDELGASGNTSVR</sequence>
<dbReference type="EMBL" id="LZSY01000146">
    <property type="protein sequence ID" value="OBB85280.1"/>
    <property type="molecule type" value="Genomic_DNA"/>
</dbReference>
<dbReference type="GO" id="GO:0043720">
    <property type="term" value="F:3-keto-5-aminohexanoate cleavage activity"/>
    <property type="evidence" value="ECO:0007669"/>
    <property type="project" value="InterPro"/>
</dbReference>
<dbReference type="PANTHER" id="PTHR37418">
    <property type="entry name" value="3-KETO-5-AMINOHEXANOATE CLEAVAGE ENZYME-RELATED"/>
    <property type="match status" value="1"/>
</dbReference>
<evidence type="ECO:0000313" key="1">
    <source>
        <dbReference type="EMBL" id="OBB85280.1"/>
    </source>
</evidence>
<gene>
    <name evidence="1" type="ORF">A5779_04270</name>
</gene>
<dbReference type="InterPro" id="IPR013785">
    <property type="entry name" value="Aldolase_TIM"/>
</dbReference>
<organism evidence="1 2">
    <name type="scientific">Mycolicibacterium peregrinum</name>
    <name type="common">Mycobacterium peregrinum</name>
    <dbReference type="NCBI Taxonomy" id="43304"/>
    <lineage>
        <taxon>Bacteria</taxon>
        <taxon>Bacillati</taxon>
        <taxon>Actinomycetota</taxon>
        <taxon>Actinomycetes</taxon>
        <taxon>Mycobacteriales</taxon>
        <taxon>Mycobacteriaceae</taxon>
        <taxon>Mycolicibacterium</taxon>
    </lineage>
</organism>
<dbReference type="RefSeq" id="WP_064886029.1">
    <property type="nucleotide sequence ID" value="NZ_LZSY01000146.1"/>
</dbReference>
<proteinExistence type="predicted"/>
<reference evidence="2" key="1">
    <citation type="submission" date="2016-06" db="EMBL/GenBank/DDBJ databases">
        <authorList>
            <person name="Sutton G."/>
            <person name="Brinkac L."/>
            <person name="Sanka R."/>
            <person name="Adams M."/>
            <person name="Lau E."/>
            <person name="Mehaffy C."/>
            <person name="Tameris M."/>
            <person name="Hatherill M."/>
            <person name="Hanekom W."/>
            <person name="Mahomed H."/>
            <person name="Mcshane H."/>
        </authorList>
    </citation>
    <scope>NUCLEOTIDE SEQUENCE [LARGE SCALE GENOMIC DNA]</scope>
    <source>
        <strain evidence="2">852002-10433_SCH5171157</strain>
    </source>
</reference>
<name>A0A1A0VPU8_MYCPR</name>
<dbReference type="PANTHER" id="PTHR37418:SF1">
    <property type="entry name" value="3-KETO-5-AMINOHEXANOATE CLEAVAGE PROTEIN"/>
    <property type="match status" value="1"/>
</dbReference>
<dbReference type="AlphaFoldDB" id="A0A1A0VPU8"/>
<dbReference type="Pfam" id="PF05853">
    <property type="entry name" value="BKACE"/>
    <property type="match status" value="1"/>
</dbReference>
<evidence type="ECO:0008006" key="3">
    <source>
        <dbReference type="Google" id="ProtNLM"/>
    </source>
</evidence>
<dbReference type="InterPro" id="IPR008567">
    <property type="entry name" value="BKACE"/>
</dbReference>
<dbReference type="Gene3D" id="3.20.20.70">
    <property type="entry name" value="Aldolase class I"/>
    <property type="match status" value="1"/>
</dbReference>
<protein>
    <recommendedName>
        <fullName evidence="3">3-keto-5-aminohexanoate cleavage protein</fullName>
    </recommendedName>
</protein>
<dbReference type="Proteomes" id="UP000094008">
    <property type="component" value="Unassembled WGS sequence"/>
</dbReference>
<accession>A0A1A0VPU8</accession>
<evidence type="ECO:0000313" key="2">
    <source>
        <dbReference type="Proteomes" id="UP000094008"/>
    </source>
</evidence>